<dbReference type="InterPro" id="IPR045851">
    <property type="entry name" value="AMP-bd_C_sf"/>
</dbReference>
<dbReference type="GO" id="GO:0031177">
    <property type="term" value="F:phosphopantetheine binding"/>
    <property type="evidence" value="ECO:0007669"/>
    <property type="project" value="TreeGrafter"/>
</dbReference>
<proteinExistence type="predicted"/>
<dbReference type="EMBL" id="JACHVQ010000002">
    <property type="protein sequence ID" value="MBB2893247.1"/>
    <property type="molecule type" value="Genomic_DNA"/>
</dbReference>
<dbReference type="Pfam" id="PF00501">
    <property type="entry name" value="AMP-binding"/>
    <property type="match status" value="1"/>
</dbReference>
<dbReference type="Pfam" id="PF00550">
    <property type="entry name" value="PP-binding"/>
    <property type="match status" value="1"/>
</dbReference>
<dbReference type="PROSITE" id="PS50075">
    <property type="entry name" value="CARRIER"/>
    <property type="match status" value="1"/>
</dbReference>
<dbReference type="GO" id="GO:0043041">
    <property type="term" value="P:amino acid activation for nonribosomal peptide biosynthetic process"/>
    <property type="evidence" value="ECO:0007669"/>
    <property type="project" value="TreeGrafter"/>
</dbReference>
<dbReference type="GO" id="GO:0009239">
    <property type="term" value="P:enterobactin biosynthetic process"/>
    <property type="evidence" value="ECO:0007669"/>
    <property type="project" value="TreeGrafter"/>
</dbReference>
<dbReference type="PANTHER" id="PTHR45527:SF1">
    <property type="entry name" value="FATTY ACID SYNTHASE"/>
    <property type="match status" value="1"/>
</dbReference>
<dbReference type="InterPro" id="IPR042099">
    <property type="entry name" value="ANL_N_sf"/>
</dbReference>
<dbReference type="GO" id="GO:0009366">
    <property type="term" value="C:enterobactin synthetase complex"/>
    <property type="evidence" value="ECO:0007669"/>
    <property type="project" value="TreeGrafter"/>
</dbReference>
<gene>
    <name evidence="2" type="ORF">FHU39_003265</name>
</gene>
<dbReference type="Proteomes" id="UP000559182">
    <property type="component" value="Unassembled WGS sequence"/>
</dbReference>
<dbReference type="InterPro" id="IPR009081">
    <property type="entry name" value="PP-bd_ACP"/>
</dbReference>
<evidence type="ECO:0000313" key="2">
    <source>
        <dbReference type="EMBL" id="MBB2893247.1"/>
    </source>
</evidence>
<sequence length="538" mass="57625">MNDFATAFRHSVSEHSDAIALREGDRAVTYAELARLAGGYRDACLRRGVTAGRTVILQRPRGIDAIAAMIGILLAGGAYTVIGESYPQHRRAAMIEALDPVLTIDEGFQPDIENASSAEDFVRQADSLMYVVFTSGTTSAPKAVGVPDRAVLRLLADPRIGLAAGDRITHVSPIEFDASVIELWGGLLSGMEVLCVPPRDVIDPFVMLEIIEHRADVMWLTTSLFNFFVDRRPEAFRGLRRVLVGGEALSLHHVNKALPYVTVVNGYGPTENTVFTTLDVMTASAVSEIRIGTPVAGTEVIVVDEAGNAADEGELLALGDGLALGYLNDPDKTARSFVDLAGRRAYRTGDFVARGPDGRLAYRGRIDSQVKVSGYRIDLQEVEHAFLECGAGTAKAFVDDGRVQLAVTEGGDSLREAAADFLPGYMQPQQIHLVDVIPTKPNGKVDLPALKALIERRLAGPSATSVRTVIAEQLGVAVHAEDDDLFVLGADSIAIWTLVAAINDEFGTELTLFDVLLDPRISSLEAATQQVAPPSAAA</sequence>
<protein>
    <submittedName>
        <fullName evidence="2">Amino acid adenylation domain-containing protein</fullName>
    </submittedName>
</protein>
<comment type="caution">
    <text evidence="2">The sequence shown here is derived from an EMBL/GenBank/DDBJ whole genome shotgun (WGS) entry which is preliminary data.</text>
</comment>
<dbReference type="SUPFAM" id="SSF47336">
    <property type="entry name" value="ACP-like"/>
    <property type="match status" value="1"/>
</dbReference>
<dbReference type="InterPro" id="IPR036736">
    <property type="entry name" value="ACP-like_sf"/>
</dbReference>
<dbReference type="PROSITE" id="PS00455">
    <property type="entry name" value="AMP_BINDING"/>
    <property type="match status" value="1"/>
</dbReference>
<dbReference type="GO" id="GO:0047527">
    <property type="term" value="F:2,3-dihydroxybenzoate-serine ligase activity"/>
    <property type="evidence" value="ECO:0007669"/>
    <property type="project" value="TreeGrafter"/>
</dbReference>
<name>A0A839N7K5_9MICO</name>
<dbReference type="RefSeq" id="WP_183321585.1">
    <property type="nucleotide sequence ID" value="NZ_JACHVQ010000002.1"/>
</dbReference>
<evidence type="ECO:0000313" key="3">
    <source>
        <dbReference type="Proteomes" id="UP000559182"/>
    </source>
</evidence>
<dbReference type="Gene3D" id="3.30.300.30">
    <property type="match status" value="1"/>
</dbReference>
<feature type="domain" description="Carrier" evidence="1">
    <location>
        <begin position="457"/>
        <end position="532"/>
    </location>
</feature>
<dbReference type="Gene3D" id="3.40.50.12780">
    <property type="entry name" value="N-terminal domain of ligase-like"/>
    <property type="match status" value="1"/>
</dbReference>
<dbReference type="SUPFAM" id="SSF56801">
    <property type="entry name" value="Acetyl-CoA synthetase-like"/>
    <property type="match status" value="1"/>
</dbReference>
<organism evidence="2 3">
    <name type="scientific">Flexivirga oryzae</name>
    <dbReference type="NCBI Taxonomy" id="1794944"/>
    <lineage>
        <taxon>Bacteria</taxon>
        <taxon>Bacillati</taxon>
        <taxon>Actinomycetota</taxon>
        <taxon>Actinomycetes</taxon>
        <taxon>Micrococcales</taxon>
        <taxon>Dermacoccaceae</taxon>
        <taxon>Flexivirga</taxon>
    </lineage>
</organism>
<dbReference type="GO" id="GO:0005829">
    <property type="term" value="C:cytosol"/>
    <property type="evidence" value="ECO:0007669"/>
    <property type="project" value="TreeGrafter"/>
</dbReference>
<dbReference type="AlphaFoldDB" id="A0A839N7K5"/>
<dbReference type="Gene3D" id="1.10.1200.10">
    <property type="entry name" value="ACP-like"/>
    <property type="match status" value="1"/>
</dbReference>
<dbReference type="PANTHER" id="PTHR45527">
    <property type="entry name" value="NONRIBOSOMAL PEPTIDE SYNTHETASE"/>
    <property type="match status" value="1"/>
</dbReference>
<accession>A0A839N7K5</accession>
<evidence type="ECO:0000259" key="1">
    <source>
        <dbReference type="PROSITE" id="PS50075"/>
    </source>
</evidence>
<reference evidence="2 3" key="1">
    <citation type="submission" date="2020-08" db="EMBL/GenBank/DDBJ databases">
        <title>Sequencing the genomes of 1000 actinobacteria strains.</title>
        <authorList>
            <person name="Klenk H.-P."/>
        </authorList>
    </citation>
    <scope>NUCLEOTIDE SEQUENCE [LARGE SCALE GENOMIC DNA]</scope>
    <source>
        <strain evidence="2 3">DSM 105369</strain>
    </source>
</reference>
<keyword evidence="3" id="KW-1185">Reference proteome</keyword>
<dbReference type="InterPro" id="IPR020845">
    <property type="entry name" value="AMP-binding_CS"/>
</dbReference>
<dbReference type="InterPro" id="IPR000873">
    <property type="entry name" value="AMP-dep_synth/lig_dom"/>
</dbReference>